<proteinExistence type="predicted"/>
<organism evidence="1 2">
    <name type="scientific">Centaurea solstitialis</name>
    <name type="common">yellow star-thistle</name>
    <dbReference type="NCBI Taxonomy" id="347529"/>
    <lineage>
        <taxon>Eukaryota</taxon>
        <taxon>Viridiplantae</taxon>
        <taxon>Streptophyta</taxon>
        <taxon>Embryophyta</taxon>
        <taxon>Tracheophyta</taxon>
        <taxon>Spermatophyta</taxon>
        <taxon>Magnoliopsida</taxon>
        <taxon>eudicotyledons</taxon>
        <taxon>Gunneridae</taxon>
        <taxon>Pentapetalae</taxon>
        <taxon>asterids</taxon>
        <taxon>campanulids</taxon>
        <taxon>Asterales</taxon>
        <taxon>Asteraceae</taxon>
        <taxon>Carduoideae</taxon>
        <taxon>Cardueae</taxon>
        <taxon>Centaureinae</taxon>
        <taxon>Centaurea</taxon>
    </lineage>
</organism>
<comment type="caution">
    <text evidence="1">The sequence shown here is derived from an EMBL/GenBank/DDBJ whole genome shotgun (WGS) entry which is preliminary data.</text>
</comment>
<dbReference type="EMBL" id="JARYMX010000003">
    <property type="protein sequence ID" value="KAJ9557759.1"/>
    <property type="molecule type" value="Genomic_DNA"/>
</dbReference>
<dbReference type="Proteomes" id="UP001172457">
    <property type="component" value="Chromosome 3"/>
</dbReference>
<name>A0AA38TB90_9ASTR</name>
<sequence length="217" mass="25256">MNRVYRQTLDRTESVERMLVRTKLLMLQYLKLEEVRLVLLDACVSYTGGYTRRLQGSSGDCRDKVFGVQNSNRHSRFAAKLCETLILMPSGGVKEMMGIAMHHFLGSEDRLLVVENEARCGRYVESCSTSLKLRKCLEIKQHIVLLDEIKVEESLSYVESPIAVLRLRNKKSSTEKVQGQHRKESEWIREQEAEMLEKYRDFSQIDFGDEIRKLDFN</sequence>
<gene>
    <name evidence="1" type="ORF">OSB04_012373</name>
</gene>
<accession>A0AA38TB90</accession>
<evidence type="ECO:0000313" key="2">
    <source>
        <dbReference type="Proteomes" id="UP001172457"/>
    </source>
</evidence>
<dbReference type="AlphaFoldDB" id="A0AA38TB90"/>
<reference evidence="1" key="1">
    <citation type="submission" date="2023-03" db="EMBL/GenBank/DDBJ databases">
        <title>Chromosome-scale reference genome and RAD-based genetic map of yellow starthistle (Centaurea solstitialis) reveal putative structural variation and QTLs associated with invader traits.</title>
        <authorList>
            <person name="Reatini B."/>
            <person name="Cang F.A."/>
            <person name="Jiang Q."/>
            <person name="Mckibben M.T.W."/>
            <person name="Barker M.S."/>
            <person name="Rieseberg L.H."/>
            <person name="Dlugosch K.M."/>
        </authorList>
    </citation>
    <scope>NUCLEOTIDE SEQUENCE</scope>
    <source>
        <strain evidence="1">CAN-66</strain>
        <tissue evidence="1">Leaf</tissue>
    </source>
</reference>
<protein>
    <submittedName>
        <fullName evidence="1">Uncharacterized protein</fullName>
    </submittedName>
</protein>
<evidence type="ECO:0000313" key="1">
    <source>
        <dbReference type="EMBL" id="KAJ9557759.1"/>
    </source>
</evidence>
<keyword evidence="2" id="KW-1185">Reference proteome</keyword>